<organism evidence="1 2">
    <name type="scientific">Pseudovibrio axinellae</name>
    <dbReference type="NCBI Taxonomy" id="989403"/>
    <lineage>
        <taxon>Bacteria</taxon>
        <taxon>Pseudomonadati</taxon>
        <taxon>Pseudomonadota</taxon>
        <taxon>Alphaproteobacteria</taxon>
        <taxon>Hyphomicrobiales</taxon>
        <taxon>Stappiaceae</taxon>
        <taxon>Pseudovibrio</taxon>
    </lineage>
</organism>
<evidence type="ECO:0000313" key="1">
    <source>
        <dbReference type="EMBL" id="KZL05474.1"/>
    </source>
</evidence>
<dbReference type="InterPro" id="IPR011200">
    <property type="entry name" value="UCP012608"/>
</dbReference>
<sequence length="326" mass="36375">MAVLDHTLEHRYLGFASYEARDNSPTYERWAHHIAGSPEYHEFLAALPEAKQQPNLLFAAIRWVMGRIPEVSELEEALRNHAPVIRQEMMNRSTQTNEPGRCAALLPLLARLPQPLALIEVGASAGLCLFPDLYAYDYNSGVHQLGQNPAAPDTPVLQCAVGGNAPLPMKRPDVVWRAGLELNPLDLQDDDTVQWLQTLIWPGQEARLDRLQKAIAVAKQHKPQLIKGDLLDDLPALLEQVPIGTTPVVFHSAVLVYVRDTDKRDAFVNMMLDSNAHWISNEARSVFPRFAAKVAEPHPAGRFLLCENGKHRAWTGPHGQSIEWIG</sequence>
<accession>A0A165T5R6</accession>
<gene>
    <name evidence="1" type="ORF">PsAD2_04399</name>
</gene>
<evidence type="ECO:0000313" key="2">
    <source>
        <dbReference type="Proteomes" id="UP000076577"/>
    </source>
</evidence>
<reference evidence="1 2" key="1">
    <citation type="journal article" date="2016" name="Front. Microbiol.">
        <title>Comparative Genomic Analysis Reveals a Diverse Repertoire of Genes Involved in Prokaryote-Eukaryote Interactions within the Pseudovibrio Genus.</title>
        <authorList>
            <person name="Romano S."/>
            <person name="Fernandez-Guerra A."/>
            <person name="Reen F.J."/>
            <person name="Glockner F.O."/>
            <person name="Crowley S.P."/>
            <person name="O'Sullivan O."/>
            <person name="Cotter P.D."/>
            <person name="Adams C."/>
            <person name="Dobson A.D."/>
            <person name="O'Gara F."/>
        </authorList>
    </citation>
    <scope>NUCLEOTIDE SEQUENCE [LARGE SCALE GENOMIC DNA]</scope>
    <source>
        <strain evidence="1 2">Ad2</strain>
    </source>
</reference>
<dbReference type="AlphaFoldDB" id="A0A165T5R6"/>
<proteinExistence type="predicted"/>
<evidence type="ECO:0008006" key="3">
    <source>
        <dbReference type="Google" id="ProtNLM"/>
    </source>
</evidence>
<dbReference type="Proteomes" id="UP000076577">
    <property type="component" value="Unassembled WGS sequence"/>
</dbReference>
<name>A0A165T5R6_9HYPH</name>
<dbReference type="OrthoDB" id="7666987at2"/>
<comment type="caution">
    <text evidence="1">The sequence shown here is derived from an EMBL/GenBank/DDBJ whole genome shotgun (WGS) entry which is preliminary data.</text>
</comment>
<dbReference type="PATRIC" id="fig|989403.3.peg.4819"/>
<dbReference type="STRING" id="989403.SAMN05421798_101858"/>
<dbReference type="Pfam" id="PF10094">
    <property type="entry name" value="DUF2332"/>
    <property type="match status" value="1"/>
</dbReference>
<dbReference type="EMBL" id="LMCB01000152">
    <property type="protein sequence ID" value="KZL05474.1"/>
    <property type="molecule type" value="Genomic_DNA"/>
</dbReference>
<keyword evidence="2" id="KW-1185">Reference proteome</keyword>
<dbReference type="RefSeq" id="WP_068010671.1">
    <property type="nucleotide sequence ID" value="NZ_FOFM01000001.1"/>
</dbReference>
<protein>
    <recommendedName>
        <fullName evidence="3">DUF2332 domain-containing protein</fullName>
    </recommendedName>
</protein>